<keyword evidence="2" id="KW-1185">Reference proteome</keyword>
<dbReference type="AlphaFoldDB" id="A0ABD5Z2X4"/>
<comment type="caution">
    <text evidence="1">The sequence shown here is derived from an EMBL/GenBank/DDBJ whole genome shotgun (WGS) entry which is preliminary data.</text>
</comment>
<gene>
    <name evidence="1" type="ORF">ACFQJ9_08940</name>
</gene>
<proteinExistence type="predicted"/>
<dbReference type="EMBL" id="JBHTAR010000011">
    <property type="protein sequence ID" value="MFC7199536.1"/>
    <property type="molecule type" value="Genomic_DNA"/>
</dbReference>
<name>A0ABD5Z2X4_9EURY</name>
<dbReference type="RefSeq" id="WP_279529465.1">
    <property type="nucleotide sequence ID" value="NZ_CP122312.1"/>
</dbReference>
<reference evidence="1 2" key="1">
    <citation type="journal article" date="2019" name="Int. J. Syst. Evol. Microbiol.">
        <title>The Global Catalogue of Microorganisms (GCM) 10K type strain sequencing project: providing services to taxonomists for standard genome sequencing and annotation.</title>
        <authorList>
            <consortium name="The Broad Institute Genomics Platform"/>
            <consortium name="The Broad Institute Genome Sequencing Center for Infectious Disease"/>
            <person name="Wu L."/>
            <person name="Ma J."/>
        </authorList>
    </citation>
    <scope>NUCLEOTIDE SEQUENCE [LARGE SCALE GENOMIC DNA]</scope>
    <source>
        <strain evidence="1 2">XZGYJ-43</strain>
    </source>
</reference>
<sequence length="73" mass="8213">MNHTDNFDALRKDALESVGQLQTEVETVLAESGADPASNPDADRLDRLYYVLDEMQAELMDEANVESLRELEN</sequence>
<evidence type="ECO:0000313" key="2">
    <source>
        <dbReference type="Proteomes" id="UP001596447"/>
    </source>
</evidence>
<dbReference type="Proteomes" id="UP001596447">
    <property type="component" value="Unassembled WGS sequence"/>
</dbReference>
<organism evidence="1 2">
    <name type="scientific">Halospeciosus flavus</name>
    <dbReference type="NCBI Taxonomy" id="3032283"/>
    <lineage>
        <taxon>Archaea</taxon>
        <taxon>Methanobacteriati</taxon>
        <taxon>Methanobacteriota</taxon>
        <taxon>Stenosarchaea group</taxon>
        <taxon>Halobacteria</taxon>
        <taxon>Halobacteriales</taxon>
        <taxon>Halobacteriaceae</taxon>
        <taxon>Halospeciosus</taxon>
    </lineage>
</organism>
<protein>
    <submittedName>
        <fullName evidence="1">Uncharacterized protein</fullName>
    </submittedName>
</protein>
<accession>A0ABD5Z2X4</accession>
<evidence type="ECO:0000313" key="1">
    <source>
        <dbReference type="EMBL" id="MFC7199536.1"/>
    </source>
</evidence>